<accession>A0A7I9VKI2</accession>
<dbReference type="AlphaFoldDB" id="A0A7I9VKI2"/>
<sequence>MYWKCPGCGSLFIDKRAAHECAADEQFTIRGELPDGEPLPKGARAERERAVQQDVPVAEALVIAFHLVLSATGMRDGFECDIDPSSFRKAIRRFRPASKFPGRITEMDDKMYACRVAHRLLNQAFGQQLNFAGGYGSEAATDQRARAIYEWIRERAALEKIHPHTGASTAT</sequence>
<keyword evidence="2" id="KW-1185">Reference proteome</keyword>
<name>A0A7I9VKI2_9BACT</name>
<protein>
    <submittedName>
        <fullName evidence="1">Uncharacterized protein</fullName>
    </submittedName>
</protein>
<organism evidence="1 2">
    <name type="scientific">Anaeromyxobacter diazotrophicus</name>
    <dbReference type="NCBI Taxonomy" id="2590199"/>
    <lineage>
        <taxon>Bacteria</taxon>
        <taxon>Pseudomonadati</taxon>
        <taxon>Myxococcota</taxon>
        <taxon>Myxococcia</taxon>
        <taxon>Myxococcales</taxon>
        <taxon>Cystobacterineae</taxon>
        <taxon>Anaeromyxobacteraceae</taxon>
        <taxon>Anaeromyxobacter</taxon>
    </lineage>
</organism>
<dbReference type="EMBL" id="BJTG01000003">
    <property type="protein sequence ID" value="GEJ56660.1"/>
    <property type="molecule type" value="Genomic_DNA"/>
</dbReference>
<gene>
    <name evidence="1" type="ORF">AMYX_14010</name>
</gene>
<comment type="caution">
    <text evidence="1">The sequence shown here is derived from an EMBL/GenBank/DDBJ whole genome shotgun (WGS) entry which is preliminary data.</text>
</comment>
<evidence type="ECO:0000313" key="2">
    <source>
        <dbReference type="Proteomes" id="UP000503640"/>
    </source>
</evidence>
<dbReference type="RefSeq" id="WP_176064157.1">
    <property type="nucleotide sequence ID" value="NZ_BJTG01000003.1"/>
</dbReference>
<proteinExistence type="predicted"/>
<reference evidence="2" key="1">
    <citation type="journal article" date="2020" name="Appl. Environ. Microbiol.">
        <title>Diazotrophic Anaeromyxobacter Isolates from Soils.</title>
        <authorList>
            <person name="Masuda Y."/>
            <person name="Yamanaka H."/>
            <person name="Xu Z.X."/>
            <person name="Shiratori Y."/>
            <person name="Aono T."/>
            <person name="Amachi S."/>
            <person name="Senoo K."/>
            <person name="Itoh H."/>
        </authorList>
    </citation>
    <scope>NUCLEOTIDE SEQUENCE [LARGE SCALE GENOMIC DNA]</scope>
    <source>
        <strain evidence="2">R267</strain>
    </source>
</reference>
<evidence type="ECO:0000313" key="1">
    <source>
        <dbReference type="EMBL" id="GEJ56660.1"/>
    </source>
</evidence>
<dbReference type="Proteomes" id="UP000503640">
    <property type="component" value="Unassembled WGS sequence"/>
</dbReference>